<dbReference type="EMBL" id="CAXAMM010037702">
    <property type="protein sequence ID" value="CAK9077481.1"/>
    <property type="molecule type" value="Genomic_DNA"/>
</dbReference>
<organism evidence="8 9">
    <name type="scientific">Durusdinium trenchii</name>
    <dbReference type="NCBI Taxonomy" id="1381693"/>
    <lineage>
        <taxon>Eukaryota</taxon>
        <taxon>Sar</taxon>
        <taxon>Alveolata</taxon>
        <taxon>Dinophyceae</taxon>
        <taxon>Suessiales</taxon>
        <taxon>Symbiodiniaceae</taxon>
        <taxon>Durusdinium</taxon>
    </lineage>
</organism>
<dbReference type="InterPro" id="IPR000719">
    <property type="entry name" value="Prot_kinase_dom"/>
</dbReference>
<comment type="caution">
    <text evidence="8">The sequence shown here is derived from an EMBL/GenBank/DDBJ whole genome shotgun (WGS) entry which is preliminary data.</text>
</comment>
<evidence type="ECO:0000256" key="3">
    <source>
        <dbReference type="ARBA" id="ARBA00022741"/>
    </source>
</evidence>
<dbReference type="SMART" id="SM00220">
    <property type="entry name" value="S_TKc"/>
    <property type="match status" value="1"/>
</dbReference>
<dbReference type="GO" id="GO:0016301">
    <property type="term" value="F:kinase activity"/>
    <property type="evidence" value="ECO:0007669"/>
    <property type="project" value="UniProtKB-KW"/>
</dbReference>
<keyword evidence="2" id="KW-0808">Transferase</keyword>
<accession>A0ABP0PPK0</accession>
<keyword evidence="4 8" id="KW-0418">Kinase</keyword>
<dbReference type="Proteomes" id="UP001642464">
    <property type="component" value="Unassembled WGS sequence"/>
</dbReference>
<evidence type="ECO:0000313" key="9">
    <source>
        <dbReference type="Proteomes" id="UP001642464"/>
    </source>
</evidence>
<keyword evidence="5" id="KW-0067">ATP-binding</keyword>
<dbReference type="InterPro" id="IPR011009">
    <property type="entry name" value="Kinase-like_dom_sf"/>
</dbReference>
<proteinExistence type="predicted"/>
<feature type="region of interest" description="Disordered" evidence="6">
    <location>
        <begin position="106"/>
        <end position="127"/>
    </location>
</feature>
<dbReference type="PROSITE" id="PS50011">
    <property type="entry name" value="PROTEIN_KINASE_DOM"/>
    <property type="match status" value="1"/>
</dbReference>
<evidence type="ECO:0000256" key="1">
    <source>
        <dbReference type="ARBA" id="ARBA00022527"/>
    </source>
</evidence>
<keyword evidence="1" id="KW-0723">Serine/threonine-protein kinase</keyword>
<name>A0ABP0PPK0_9DINO</name>
<gene>
    <name evidence="8" type="ORF">SCF082_LOCUS37164</name>
</gene>
<evidence type="ECO:0000256" key="4">
    <source>
        <dbReference type="ARBA" id="ARBA00022777"/>
    </source>
</evidence>
<keyword evidence="9" id="KW-1185">Reference proteome</keyword>
<dbReference type="Gene3D" id="1.10.510.10">
    <property type="entry name" value="Transferase(Phosphotransferase) domain 1"/>
    <property type="match status" value="1"/>
</dbReference>
<dbReference type="SUPFAM" id="SSF56112">
    <property type="entry name" value="Protein kinase-like (PK-like)"/>
    <property type="match status" value="1"/>
</dbReference>
<evidence type="ECO:0000313" key="8">
    <source>
        <dbReference type="EMBL" id="CAK9077481.1"/>
    </source>
</evidence>
<evidence type="ECO:0000256" key="5">
    <source>
        <dbReference type="ARBA" id="ARBA00022840"/>
    </source>
</evidence>
<evidence type="ECO:0000259" key="7">
    <source>
        <dbReference type="PROSITE" id="PS50011"/>
    </source>
</evidence>
<evidence type="ECO:0000256" key="2">
    <source>
        <dbReference type="ARBA" id="ARBA00022679"/>
    </source>
</evidence>
<feature type="domain" description="Protein kinase" evidence="7">
    <location>
        <begin position="1"/>
        <end position="98"/>
    </location>
</feature>
<dbReference type="InterPro" id="IPR030616">
    <property type="entry name" value="Aur-like"/>
</dbReference>
<keyword evidence="3" id="KW-0547">Nucleotide-binding</keyword>
<sequence>MTACGTLDYLAPEVLTGQYDERIDFWSFGVLLYVMLCGRLPFEIEGVADIKRIARGQLNPGGAWQRLSEEAKNMVQGLLCVDPADRLNESSCLRHPWLEEKDHEKVTCSSDTDMSPPASTRRGHGYERKARAVRYLTKKL</sequence>
<evidence type="ECO:0000256" key="6">
    <source>
        <dbReference type="SAM" id="MobiDB-lite"/>
    </source>
</evidence>
<dbReference type="Pfam" id="PF00069">
    <property type="entry name" value="Pkinase"/>
    <property type="match status" value="1"/>
</dbReference>
<reference evidence="8 9" key="1">
    <citation type="submission" date="2024-02" db="EMBL/GenBank/DDBJ databases">
        <authorList>
            <person name="Chen Y."/>
            <person name="Shah S."/>
            <person name="Dougan E. K."/>
            <person name="Thang M."/>
            <person name="Chan C."/>
        </authorList>
    </citation>
    <scope>NUCLEOTIDE SEQUENCE [LARGE SCALE GENOMIC DNA]</scope>
</reference>
<dbReference type="PANTHER" id="PTHR24350">
    <property type="entry name" value="SERINE/THREONINE-PROTEIN KINASE IAL-RELATED"/>
    <property type="match status" value="1"/>
</dbReference>
<protein>
    <submittedName>
        <fullName evidence="8">Calcium-dependent protein kinase 3 (PbCDPK3)</fullName>
    </submittedName>
</protein>